<evidence type="ECO:0000313" key="3">
    <source>
        <dbReference type="EMBL" id="HIP98305.1"/>
    </source>
</evidence>
<dbReference type="InterPro" id="IPR006015">
    <property type="entry name" value="Universal_stress_UspA"/>
</dbReference>
<feature type="domain" description="UspA" evidence="2">
    <location>
        <begin position="1"/>
        <end position="149"/>
    </location>
</feature>
<dbReference type="EMBL" id="DQVE01000030">
    <property type="protein sequence ID" value="HIP98305.1"/>
    <property type="molecule type" value="Genomic_DNA"/>
</dbReference>
<comment type="caution">
    <text evidence="3">The sequence shown here is derived from an EMBL/GenBank/DDBJ whole genome shotgun (WGS) entry which is preliminary data.</text>
</comment>
<dbReference type="Gene3D" id="3.40.50.12370">
    <property type="match status" value="1"/>
</dbReference>
<dbReference type="PANTHER" id="PTHR46268:SF6">
    <property type="entry name" value="UNIVERSAL STRESS PROTEIN UP12"/>
    <property type="match status" value="1"/>
</dbReference>
<evidence type="ECO:0000313" key="4">
    <source>
        <dbReference type="Proteomes" id="UP000606463"/>
    </source>
</evidence>
<sequence>MFNRLIVGFDGGNSSYAAANYAFDLGAKWNLPVIGIYVIDKRLLDETLLEDLAGILGFTFYLGISQKVREALEKKADILFEEFAKLGRQKGAKVSLVQLEGIPYEEIPNFADREDLIFIGRKGLKEIKGFFVGNNAEKIVRRSPCPVFVAGENYKPIKRIGVAFDGSTVSKKALLVGKTISESIGAPLEVIFVEPNGNFPDQLVDKIKASADEILENTDYTFTLLRGFPEEKLTEYQENGNIDLLVLGAFGTKPVKEILLGSVAYFVMHNAVGPLLFVK</sequence>
<reference evidence="3" key="1">
    <citation type="journal article" date="2020" name="ISME J.">
        <title>Gammaproteobacteria mediating utilization of methyl-, sulfur- and petroleum organic compounds in deep ocean hydrothermal plumes.</title>
        <authorList>
            <person name="Zhou Z."/>
            <person name="Liu Y."/>
            <person name="Pan J."/>
            <person name="Cron B.R."/>
            <person name="Toner B.M."/>
            <person name="Anantharaman K."/>
            <person name="Breier J.A."/>
            <person name="Dick G.J."/>
            <person name="Li M."/>
        </authorList>
    </citation>
    <scope>NUCLEOTIDE SEQUENCE</scope>
    <source>
        <strain evidence="3">SZUA-1501</strain>
    </source>
</reference>
<name>A0A9D1CEW7_AQUAO</name>
<dbReference type="PANTHER" id="PTHR46268">
    <property type="entry name" value="STRESS RESPONSE PROTEIN NHAX"/>
    <property type="match status" value="1"/>
</dbReference>
<gene>
    <name evidence="3" type="ORF">EYH37_02910</name>
</gene>
<dbReference type="Proteomes" id="UP000606463">
    <property type="component" value="Unassembled WGS sequence"/>
</dbReference>
<evidence type="ECO:0000256" key="1">
    <source>
        <dbReference type="ARBA" id="ARBA00008791"/>
    </source>
</evidence>
<dbReference type="Pfam" id="PF00582">
    <property type="entry name" value="Usp"/>
    <property type="match status" value="2"/>
</dbReference>
<dbReference type="PRINTS" id="PR01438">
    <property type="entry name" value="UNVRSLSTRESS"/>
</dbReference>
<organism evidence="3 4">
    <name type="scientific">Aquifex aeolicus</name>
    <dbReference type="NCBI Taxonomy" id="63363"/>
    <lineage>
        <taxon>Bacteria</taxon>
        <taxon>Pseudomonadati</taxon>
        <taxon>Aquificota</taxon>
        <taxon>Aquificia</taxon>
        <taxon>Aquificales</taxon>
        <taxon>Aquificaceae</taxon>
        <taxon>Aquifex</taxon>
    </lineage>
</organism>
<protein>
    <submittedName>
        <fullName evidence="3">Universal stress protein</fullName>
    </submittedName>
</protein>
<dbReference type="AlphaFoldDB" id="A0A9D1CEW7"/>
<accession>A0A9D1CEW7</accession>
<dbReference type="CDD" id="cd00293">
    <property type="entry name" value="USP-like"/>
    <property type="match status" value="2"/>
</dbReference>
<dbReference type="InterPro" id="IPR006016">
    <property type="entry name" value="UspA"/>
</dbReference>
<dbReference type="SUPFAM" id="SSF52402">
    <property type="entry name" value="Adenine nucleotide alpha hydrolases-like"/>
    <property type="match status" value="2"/>
</dbReference>
<feature type="domain" description="UspA" evidence="2">
    <location>
        <begin position="157"/>
        <end position="279"/>
    </location>
</feature>
<comment type="similarity">
    <text evidence="1">Belongs to the universal stress protein A family.</text>
</comment>
<evidence type="ECO:0000259" key="2">
    <source>
        <dbReference type="Pfam" id="PF00582"/>
    </source>
</evidence>
<proteinExistence type="inferred from homology"/>